<dbReference type="OrthoDB" id="9763796at2"/>
<reference evidence="1 2" key="1">
    <citation type="journal article" date="2003" name="Proc. Natl. Acad. Sci. U.S.A.">
        <title>Complete genome sequence of the marine planctomycete Pirellula sp. strain 1.</title>
        <authorList>
            <person name="Gloeckner F.O."/>
            <person name="Kube M."/>
            <person name="Bauer M."/>
            <person name="Teeling H."/>
            <person name="Lombardot T."/>
            <person name="Ludwig W."/>
            <person name="Gade D."/>
            <person name="Beck A."/>
            <person name="Borzym K."/>
            <person name="Heitmann K."/>
            <person name="Rabus R."/>
            <person name="Schlesner H."/>
            <person name="Amann R."/>
            <person name="Reinhardt R."/>
        </authorList>
    </citation>
    <scope>NUCLEOTIDE SEQUENCE [LARGE SCALE GENOMIC DNA]</scope>
    <source>
        <strain evidence="2">DSM 10527 / NCIMB 13988 / SH1</strain>
    </source>
</reference>
<organism evidence="1 2">
    <name type="scientific">Rhodopirellula baltica (strain DSM 10527 / NCIMB 13988 / SH1)</name>
    <dbReference type="NCBI Taxonomy" id="243090"/>
    <lineage>
        <taxon>Bacteria</taxon>
        <taxon>Pseudomonadati</taxon>
        <taxon>Planctomycetota</taxon>
        <taxon>Planctomycetia</taxon>
        <taxon>Pirellulales</taxon>
        <taxon>Pirellulaceae</taxon>
        <taxon>Rhodopirellula</taxon>
    </lineage>
</organism>
<gene>
    <name evidence="1" type="ordered locus">RB2395</name>
</gene>
<dbReference type="Proteomes" id="UP000001025">
    <property type="component" value="Chromosome"/>
</dbReference>
<protein>
    <submittedName>
        <fullName evidence="1">Uncharacterized protein</fullName>
    </submittedName>
</protein>
<dbReference type="EnsemblBacteria" id="CAD72604">
    <property type="protein sequence ID" value="CAD72604"/>
    <property type="gene ID" value="RB2395"/>
</dbReference>
<evidence type="ECO:0000313" key="2">
    <source>
        <dbReference type="Proteomes" id="UP000001025"/>
    </source>
</evidence>
<accession>Q7UVW7</accession>
<proteinExistence type="predicted"/>
<keyword evidence="2" id="KW-1185">Reference proteome</keyword>
<evidence type="ECO:0000313" key="1">
    <source>
        <dbReference type="EMBL" id="CAD72604.1"/>
    </source>
</evidence>
<sequence>MVFLRMHPLHHFFVGSAFDGRNSDTHWLRISLRCGLVPEPFVNAIDGPLPGDVTGMQTPMPVNHGAKFWTGVLVSAEYGCENCAGSCRKDADTCIFTMLTRGATHIHRRTQALAVAASRFYGQWCRTSKELPSYSVFGHLRRFRKVRLLSPQSLLEQSSSWPSLR</sequence>
<dbReference type="EMBL" id="BX294137">
    <property type="protein sequence ID" value="CAD72604.1"/>
    <property type="molecule type" value="Genomic_DNA"/>
</dbReference>
<dbReference type="STRING" id="243090.RB2395"/>
<dbReference type="KEGG" id="rba:RB2395"/>
<dbReference type="HOGENOM" id="CLU_1609480_0_0_0"/>
<dbReference type="InParanoid" id="Q7UVW7"/>
<name>Q7UVW7_RHOBA</name>
<dbReference type="AlphaFoldDB" id="Q7UVW7"/>